<reference evidence="1 2" key="1">
    <citation type="submission" date="2016-01" db="EMBL/GenBank/DDBJ databases">
        <authorList>
            <person name="Oliw E.H."/>
        </authorList>
    </citation>
    <scope>NUCLEOTIDE SEQUENCE [LARGE SCALE GENOMIC DNA]</scope>
    <source>
        <strain evidence="1 2">PSS_7772B</strain>
    </source>
</reference>
<sequence length="307" mass="33630">MDSNVTVLNSENSANFTVKYDGIALQSHEMDVKQLAPALLALSQAFEKIQAHTAPNCVISLKAKATREGSFNIDLIASVANSIVDLFTSNPVNAVANASAIVGVFLGAVKLVKHFLHKGAPVKQTPDKTDERTGLECVKLEFPDGSKLTTYKASVELLTNEEYLKALKATVEPATSDGVDSVTFSDDYCAETVDSEEAYGISQYSSASAKTEESTVEMVVQALDISFRDGGRWRITDGVKTQFVQVEDRDFIKRLNDGKESFRKNDIYKVAMLIRKSIDNNGMLTTQYVSIKQVLEHRTASSQPPLF</sequence>
<dbReference type="OrthoDB" id="6400380at2"/>
<dbReference type="PATRIC" id="fig|2702.100.peg.259"/>
<dbReference type="AlphaFoldDB" id="A0A133P1V2"/>
<name>A0A133P1V2_GARVA</name>
<dbReference type="EMBL" id="LRQB01000008">
    <property type="protein sequence ID" value="KXA22548.1"/>
    <property type="molecule type" value="Genomic_DNA"/>
</dbReference>
<gene>
    <name evidence="1" type="ORF">HMPREF3208_00276</name>
</gene>
<evidence type="ECO:0000313" key="1">
    <source>
        <dbReference type="EMBL" id="KXA22548.1"/>
    </source>
</evidence>
<dbReference type="Proteomes" id="UP000070687">
    <property type="component" value="Unassembled WGS sequence"/>
</dbReference>
<protein>
    <submittedName>
        <fullName evidence="1">Uncharacterized protein</fullName>
    </submittedName>
</protein>
<organism evidence="1 2">
    <name type="scientific">Gardnerella vaginalis</name>
    <dbReference type="NCBI Taxonomy" id="2702"/>
    <lineage>
        <taxon>Bacteria</taxon>
        <taxon>Bacillati</taxon>
        <taxon>Actinomycetota</taxon>
        <taxon>Actinomycetes</taxon>
        <taxon>Bifidobacteriales</taxon>
        <taxon>Bifidobacteriaceae</taxon>
        <taxon>Gardnerella</taxon>
    </lineage>
</organism>
<proteinExistence type="predicted"/>
<accession>A0A133P1V2</accession>
<comment type="caution">
    <text evidence="1">The sequence shown here is derived from an EMBL/GenBank/DDBJ whole genome shotgun (WGS) entry which is preliminary data.</text>
</comment>
<evidence type="ECO:0000313" key="2">
    <source>
        <dbReference type="Proteomes" id="UP000070687"/>
    </source>
</evidence>
<dbReference type="RefSeq" id="WP_064346832.1">
    <property type="nucleotide sequence ID" value="NZ_KQ956831.1"/>
</dbReference>